<name>A0A0K9PSN0_ZOSMR</name>
<feature type="domain" description="UspA" evidence="1">
    <location>
        <begin position="6"/>
        <end position="148"/>
    </location>
</feature>
<accession>A0A0K9PSN0</accession>
<dbReference type="PANTHER" id="PTHR46100">
    <property type="entry name" value="IMP2'P"/>
    <property type="match status" value="1"/>
</dbReference>
<reference evidence="3" key="1">
    <citation type="journal article" date="2016" name="Nature">
        <title>The genome of the seagrass Zostera marina reveals angiosperm adaptation to the sea.</title>
        <authorList>
            <person name="Olsen J.L."/>
            <person name="Rouze P."/>
            <person name="Verhelst B."/>
            <person name="Lin Y.-C."/>
            <person name="Bayer T."/>
            <person name="Collen J."/>
            <person name="Dattolo E."/>
            <person name="De Paoli E."/>
            <person name="Dittami S."/>
            <person name="Maumus F."/>
            <person name="Michel G."/>
            <person name="Kersting A."/>
            <person name="Lauritano C."/>
            <person name="Lohaus R."/>
            <person name="Toepel M."/>
            <person name="Tonon T."/>
            <person name="Vanneste K."/>
            <person name="Amirebrahimi M."/>
            <person name="Brakel J."/>
            <person name="Bostroem C."/>
            <person name="Chovatia M."/>
            <person name="Grimwood J."/>
            <person name="Jenkins J.W."/>
            <person name="Jueterbock A."/>
            <person name="Mraz A."/>
            <person name="Stam W.T."/>
            <person name="Tice H."/>
            <person name="Bornberg-Bauer E."/>
            <person name="Green P.J."/>
            <person name="Pearson G.A."/>
            <person name="Procaccini G."/>
            <person name="Duarte C.M."/>
            <person name="Schmutz J."/>
            <person name="Reusch T.B.H."/>
            <person name="Van de Peer Y."/>
        </authorList>
    </citation>
    <scope>NUCLEOTIDE SEQUENCE [LARGE SCALE GENOMIC DNA]</scope>
    <source>
        <strain evidence="3">cv. Finnish</strain>
    </source>
</reference>
<dbReference type="Proteomes" id="UP000036987">
    <property type="component" value="Unassembled WGS sequence"/>
</dbReference>
<dbReference type="PRINTS" id="PR01438">
    <property type="entry name" value="UNVRSLSTRESS"/>
</dbReference>
<dbReference type="EMBL" id="LFYR01000644">
    <property type="protein sequence ID" value="KMZ71986.1"/>
    <property type="molecule type" value="Genomic_DNA"/>
</dbReference>
<dbReference type="SUPFAM" id="SSF52402">
    <property type="entry name" value="Adenine nucleotide alpha hydrolases-like"/>
    <property type="match status" value="1"/>
</dbReference>
<evidence type="ECO:0000259" key="1">
    <source>
        <dbReference type="Pfam" id="PF00582"/>
    </source>
</evidence>
<keyword evidence="2" id="KW-0378">Hydrolase</keyword>
<dbReference type="OrthoDB" id="843225at2759"/>
<dbReference type="InterPro" id="IPR006015">
    <property type="entry name" value="Universal_stress_UspA"/>
</dbReference>
<keyword evidence="3" id="KW-1185">Reference proteome</keyword>
<dbReference type="CDD" id="cd23659">
    <property type="entry name" value="USP_At3g01520-like"/>
    <property type="match status" value="1"/>
</dbReference>
<dbReference type="OMA" id="FKVLWGD"/>
<dbReference type="AlphaFoldDB" id="A0A0K9PSN0"/>
<dbReference type="STRING" id="29655.A0A0K9PSN0"/>
<evidence type="ECO:0000313" key="3">
    <source>
        <dbReference type="Proteomes" id="UP000036987"/>
    </source>
</evidence>
<dbReference type="PANTHER" id="PTHR46100:SF4">
    <property type="entry name" value="USPA DOMAIN-CONTAINING PROTEIN"/>
    <property type="match status" value="1"/>
</dbReference>
<dbReference type="InterPro" id="IPR014729">
    <property type="entry name" value="Rossmann-like_a/b/a_fold"/>
</dbReference>
<dbReference type="Gene3D" id="3.40.50.620">
    <property type="entry name" value="HUPs"/>
    <property type="match status" value="1"/>
</dbReference>
<gene>
    <name evidence="2" type="ORF">ZOSMA_170G00070</name>
</gene>
<proteinExistence type="predicted"/>
<dbReference type="GO" id="GO:0016787">
    <property type="term" value="F:hydrolase activity"/>
    <property type="evidence" value="ECO:0007669"/>
    <property type="project" value="UniProtKB-KW"/>
</dbReference>
<organism evidence="2 3">
    <name type="scientific">Zostera marina</name>
    <name type="common">Eelgrass</name>
    <dbReference type="NCBI Taxonomy" id="29655"/>
    <lineage>
        <taxon>Eukaryota</taxon>
        <taxon>Viridiplantae</taxon>
        <taxon>Streptophyta</taxon>
        <taxon>Embryophyta</taxon>
        <taxon>Tracheophyta</taxon>
        <taxon>Spermatophyta</taxon>
        <taxon>Magnoliopsida</taxon>
        <taxon>Liliopsida</taxon>
        <taxon>Zosteraceae</taxon>
        <taxon>Zostera</taxon>
    </lineage>
</organism>
<comment type="caution">
    <text evidence="2">The sequence shown here is derived from an EMBL/GenBank/DDBJ whole genome shotgun (WGS) entry which is preliminary data.</text>
</comment>
<protein>
    <submittedName>
        <fullName evidence="2">Adenine nucleotide alpha hydrolases-like superfamily</fullName>
    </submittedName>
</protein>
<dbReference type="InterPro" id="IPR006016">
    <property type="entry name" value="UspA"/>
</dbReference>
<sequence>MERCDRRLGVAVDFSPCGKVALKWALDNMVRKGDHLILINVQKDVYYEGGETQLWEATGSHIAKKYGIKPDKETLALLDDSFKEKEIVVVMKIYWGDPREKILEAIDNIPLSCLVMGCRGLSKIKRVLLGSVSNYVVNNATCPVTVVRELQERE</sequence>
<dbReference type="Pfam" id="PF00582">
    <property type="entry name" value="Usp"/>
    <property type="match status" value="1"/>
</dbReference>
<evidence type="ECO:0000313" key="2">
    <source>
        <dbReference type="EMBL" id="KMZ71986.1"/>
    </source>
</evidence>